<organism evidence="3 4">
    <name type="scientific">Sphaerobolus stellatus (strain SS14)</name>
    <dbReference type="NCBI Taxonomy" id="990650"/>
    <lineage>
        <taxon>Eukaryota</taxon>
        <taxon>Fungi</taxon>
        <taxon>Dikarya</taxon>
        <taxon>Basidiomycota</taxon>
        <taxon>Agaricomycotina</taxon>
        <taxon>Agaricomycetes</taxon>
        <taxon>Phallomycetidae</taxon>
        <taxon>Geastrales</taxon>
        <taxon>Sphaerobolaceae</taxon>
        <taxon>Sphaerobolus</taxon>
    </lineage>
</organism>
<keyword evidence="2" id="KW-0732">Signal</keyword>
<evidence type="ECO:0000313" key="4">
    <source>
        <dbReference type="Proteomes" id="UP000054279"/>
    </source>
</evidence>
<feature type="compositionally biased region" description="Low complexity" evidence="1">
    <location>
        <begin position="121"/>
        <end position="133"/>
    </location>
</feature>
<dbReference type="HOGENOM" id="CLU_1462222_0_0_1"/>
<protein>
    <submittedName>
        <fullName evidence="3">Uncharacterized protein</fullName>
    </submittedName>
</protein>
<dbReference type="Proteomes" id="UP000054279">
    <property type="component" value="Unassembled WGS sequence"/>
</dbReference>
<evidence type="ECO:0000256" key="2">
    <source>
        <dbReference type="SAM" id="SignalP"/>
    </source>
</evidence>
<reference evidence="3 4" key="1">
    <citation type="submission" date="2014-06" db="EMBL/GenBank/DDBJ databases">
        <title>Evolutionary Origins and Diversification of the Mycorrhizal Mutualists.</title>
        <authorList>
            <consortium name="DOE Joint Genome Institute"/>
            <consortium name="Mycorrhizal Genomics Consortium"/>
            <person name="Kohler A."/>
            <person name="Kuo A."/>
            <person name="Nagy L.G."/>
            <person name="Floudas D."/>
            <person name="Copeland A."/>
            <person name="Barry K.W."/>
            <person name="Cichocki N."/>
            <person name="Veneault-Fourrey C."/>
            <person name="LaButti K."/>
            <person name="Lindquist E.A."/>
            <person name="Lipzen A."/>
            <person name="Lundell T."/>
            <person name="Morin E."/>
            <person name="Murat C."/>
            <person name="Riley R."/>
            <person name="Ohm R."/>
            <person name="Sun H."/>
            <person name="Tunlid A."/>
            <person name="Henrissat B."/>
            <person name="Grigoriev I.V."/>
            <person name="Hibbett D.S."/>
            <person name="Martin F."/>
        </authorList>
    </citation>
    <scope>NUCLEOTIDE SEQUENCE [LARGE SCALE GENOMIC DNA]</scope>
    <source>
        <strain evidence="3 4">SS14</strain>
    </source>
</reference>
<keyword evidence="4" id="KW-1185">Reference proteome</keyword>
<feature type="signal peptide" evidence="2">
    <location>
        <begin position="1"/>
        <end position="19"/>
    </location>
</feature>
<name>A0A0C9UJV9_SPHS4</name>
<feature type="chain" id="PRO_5002204217" evidence="2">
    <location>
        <begin position="20"/>
        <end position="185"/>
    </location>
</feature>
<dbReference type="EMBL" id="KN837410">
    <property type="protein sequence ID" value="KIJ25530.1"/>
    <property type="molecule type" value="Genomic_DNA"/>
</dbReference>
<proteinExistence type="predicted"/>
<feature type="region of interest" description="Disordered" evidence="1">
    <location>
        <begin position="111"/>
        <end position="140"/>
    </location>
</feature>
<accession>A0A0C9UJV9</accession>
<evidence type="ECO:0000256" key="1">
    <source>
        <dbReference type="SAM" id="MobiDB-lite"/>
    </source>
</evidence>
<sequence>MVRLLRLFSLILCLPSTLTLIETSTVPDMGPISESIPDMPTHFIMRRVSDLSIGINIEIVLLPSVPRTKVALDYAHPGIEKATLALTRIPAFTMTHLGTIFINAGSPGGSGVQTIKQIRKPNGGDPGDNSSDDGYPHKDWDISSRRAFSRKDLPYSRFDSQEPHFNLKLKSTDIPTWDGDPDTLA</sequence>
<dbReference type="AlphaFoldDB" id="A0A0C9UJV9"/>
<evidence type="ECO:0000313" key="3">
    <source>
        <dbReference type="EMBL" id="KIJ25530.1"/>
    </source>
</evidence>
<gene>
    <name evidence="3" type="ORF">M422DRAFT_273495</name>
</gene>